<dbReference type="GO" id="GO:0004674">
    <property type="term" value="F:protein serine/threonine kinase activity"/>
    <property type="evidence" value="ECO:0007669"/>
    <property type="project" value="UniProtKB-KW"/>
</dbReference>
<dbReference type="InterPro" id="IPR017441">
    <property type="entry name" value="Protein_kinase_ATP_BS"/>
</dbReference>
<evidence type="ECO:0000256" key="2">
    <source>
        <dbReference type="ARBA" id="ARBA00022741"/>
    </source>
</evidence>
<dbReference type="Proteomes" id="UP000237631">
    <property type="component" value="Unassembled WGS sequence"/>
</dbReference>
<dbReference type="Gene3D" id="1.10.510.10">
    <property type="entry name" value="Transferase(Phosphotransferase) domain 1"/>
    <property type="match status" value="1"/>
</dbReference>
<evidence type="ECO:0000256" key="1">
    <source>
        <dbReference type="ARBA" id="ARBA00012513"/>
    </source>
</evidence>
<dbReference type="OrthoDB" id="5800476at2759"/>
<keyword evidence="3 4" id="KW-0067">ATP-binding</keyword>
<dbReference type="STRING" id="357750.A0A2S6C0L3"/>
<dbReference type="Pfam" id="PF00069">
    <property type="entry name" value="Pkinase"/>
    <property type="match status" value="1"/>
</dbReference>
<evidence type="ECO:0000259" key="7">
    <source>
        <dbReference type="PROSITE" id="PS50011"/>
    </source>
</evidence>
<dbReference type="EMBL" id="PNEN01001524">
    <property type="protein sequence ID" value="PPJ53261.1"/>
    <property type="molecule type" value="Genomic_DNA"/>
</dbReference>
<feature type="binding site" evidence="4">
    <location>
        <position position="85"/>
    </location>
    <ligand>
        <name>ATP</name>
        <dbReference type="ChEBI" id="CHEBI:30616"/>
    </ligand>
</feature>
<comment type="caution">
    <text evidence="8">The sequence shown here is derived from an EMBL/GenBank/DDBJ whole genome shotgun (WGS) entry which is preliminary data.</text>
</comment>
<keyword evidence="9" id="KW-1185">Reference proteome</keyword>
<evidence type="ECO:0000313" key="9">
    <source>
        <dbReference type="Proteomes" id="UP000237631"/>
    </source>
</evidence>
<dbReference type="AlphaFoldDB" id="A0A2S6C0L3"/>
<keyword evidence="5" id="KW-0418">Kinase</keyword>
<dbReference type="InterPro" id="IPR011009">
    <property type="entry name" value="Kinase-like_dom_sf"/>
</dbReference>
<feature type="domain" description="Protein kinase" evidence="7">
    <location>
        <begin position="56"/>
        <end position="348"/>
    </location>
</feature>
<evidence type="ECO:0000256" key="6">
    <source>
        <dbReference type="SAM" id="MobiDB-lite"/>
    </source>
</evidence>
<evidence type="ECO:0000313" key="8">
    <source>
        <dbReference type="EMBL" id="PPJ53261.1"/>
    </source>
</evidence>
<feature type="region of interest" description="Disordered" evidence="6">
    <location>
        <begin position="1"/>
        <end position="38"/>
    </location>
</feature>
<sequence>MPRKMRKRKPEAFAEQQTPKKRKQGRKEEHNPNDENAAQEDVFIRNVLARPINERYLLGHKLGQGGFGMVFLGRDTIDGREVALKLEHRSVVPSILQDEAERCRQLQDLVGFPELFWNGWHDDYKVMAFELLGPSLEDLFAFCGHRFSLQTTFMLMDQLLQRLESLHSRGIVHRDIKPQNCLMGTGGNGNVVCITDFGLAEDADAKDDPSGTTSTRPWLVGTARYASIRGHEGRTQSFQDDLESLGYTMIYFARGHLPWQGLEGRRKEKEALILEKKRNIEVGDLCASLPEEFVKYMKYVRQLGYGEMPDYSRMRALFRWGTWSGTWDDDGVFDWTVLLYLQHKCESK</sequence>
<dbReference type="SMART" id="SM00220">
    <property type="entry name" value="S_TKc"/>
    <property type="match status" value="1"/>
</dbReference>
<proteinExistence type="inferred from homology"/>
<accession>A0A2S6C0L3</accession>
<dbReference type="SUPFAM" id="SSF56112">
    <property type="entry name" value="Protein kinase-like (PK-like)"/>
    <property type="match status" value="1"/>
</dbReference>
<dbReference type="InterPro" id="IPR050235">
    <property type="entry name" value="CK1_Ser-Thr_kinase"/>
</dbReference>
<comment type="similarity">
    <text evidence="5">Belongs to the protein kinase superfamily.</text>
</comment>
<keyword evidence="5" id="KW-0723">Serine/threonine-protein kinase</keyword>
<dbReference type="EC" id="2.7.11.1" evidence="1"/>
<dbReference type="PROSITE" id="PS00108">
    <property type="entry name" value="PROTEIN_KINASE_ST"/>
    <property type="match status" value="1"/>
</dbReference>
<dbReference type="GO" id="GO:0005524">
    <property type="term" value="F:ATP binding"/>
    <property type="evidence" value="ECO:0007669"/>
    <property type="project" value="UniProtKB-UniRule"/>
</dbReference>
<protein>
    <recommendedName>
        <fullName evidence="1">non-specific serine/threonine protein kinase</fullName>
        <ecNumber evidence="1">2.7.11.1</ecNumber>
    </recommendedName>
</protein>
<dbReference type="CDD" id="cd14016">
    <property type="entry name" value="STKc_CK1"/>
    <property type="match status" value="1"/>
</dbReference>
<dbReference type="InterPro" id="IPR008271">
    <property type="entry name" value="Ser/Thr_kinase_AS"/>
</dbReference>
<evidence type="ECO:0000256" key="3">
    <source>
        <dbReference type="ARBA" id="ARBA00022840"/>
    </source>
</evidence>
<gene>
    <name evidence="8" type="ORF">CBER1_11822</name>
</gene>
<reference evidence="9" key="1">
    <citation type="journal article" date="2017" name="bioRxiv">
        <title>Conservation of a gene cluster reveals novel cercosporin biosynthetic mechanisms and extends production to the genus Colletotrichum.</title>
        <authorList>
            <person name="de Jonge R."/>
            <person name="Ebert M.K."/>
            <person name="Huitt-Roehl C.R."/>
            <person name="Pal P."/>
            <person name="Suttle J.C."/>
            <person name="Spanner R.E."/>
            <person name="Neubauer J.D."/>
            <person name="Jurick W.M.II."/>
            <person name="Stott K.A."/>
            <person name="Secor G.A."/>
            <person name="Thomma B.P.H.J."/>
            <person name="Van de Peer Y."/>
            <person name="Townsend C.A."/>
            <person name="Bolton M.D."/>
        </authorList>
    </citation>
    <scope>NUCLEOTIDE SEQUENCE [LARGE SCALE GENOMIC DNA]</scope>
    <source>
        <strain evidence="9">CBS538.71</strain>
    </source>
</reference>
<dbReference type="InterPro" id="IPR000719">
    <property type="entry name" value="Prot_kinase_dom"/>
</dbReference>
<dbReference type="PROSITE" id="PS50011">
    <property type="entry name" value="PROTEIN_KINASE_DOM"/>
    <property type="match status" value="1"/>
</dbReference>
<dbReference type="PANTHER" id="PTHR11909">
    <property type="entry name" value="CASEIN KINASE-RELATED"/>
    <property type="match status" value="1"/>
</dbReference>
<name>A0A2S6C0L3_9PEZI</name>
<evidence type="ECO:0000256" key="4">
    <source>
        <dbReference type="PROSITE-ProRule" id="PRU10141"/>
    </source>
</evidence>
<evidence type="ECO:0000256" key="5">
    <source>
        <dbReference type="RuleBase" id="RU000304"/>
    </source>
</evidence>
<keyword evidence="2 4" id="KW-0547">Nucleotide-binding</keyword>
<keyword evidence="5" id="KW-0808">Transferase</keyword>
<organism evidence="8 9">
    <name type="scientific">Cercospora berteroae</name>
    <dbReference type="NCBI Taxonomy" id="357750"/>
    <lineage>
        <taxon>Eukaryota</taxon>
        <taxon>Fungi</taxon>
        <taxon>Dikarya</taxon>
        <taxon>Ascomycota</taxon>
        <taxon>Pezizomycotina</taxon>
        <taxon>Dothideomycetes</taxon>
        <taxon>Dothideomycetidae</taxon>
        <taxon>Mycosphaerellales</taxon>
        <taxon>Mycosphaerellaceae</taxon>
        <taxon>Cercospora</taxon>
    </lineage>
</organism>
<dbReference type="PROSITE" id="PS00107">
    <property type="entry name" value="PROTEIN_KINASE_ATP"/>
    <property type="match status" value="1"/>
</dbReference>